<dbReference type="Pfam" id="PF00990">
    <property type="entry name" value="GGDEF"/>
    <property type="match status" value="1"/>
</dbReference>
<dbReference type="Pfam" id="PF13424">
    <property type="entry name" value="TPR_12"/>
    <property type="match status" value="1"/>
</dbReference>
<dbReference type="InterPro" id="IPR011990">
    <property type="entry name" value="TPR-like_helical_dom_sf"/>
</dbReference>
<gene>
    <name evidence="3" type="ORF">GCM10008939_11540</name>
</gene>
<name>A0A917PAK4_9DEIO</name>
<dbReference type="PANTHER" id="PTHR33121">
    <property type="entry name" value="CYCLIC DI-GMP PHOSPHODIESTERASE PDEF"/>
    <property type="match status" value="1"/>
</dbReference>
<dbReference type="InterPro" id="IPR043128">
    <property type="entry name" value="Rev_trsase/Diguanyl_cyclase"/>
</dbReference>
<dbReference type="AlphaFoldDB" id="A0A917PAK4"/>
<dbReference type="Pfam" id="PF00563">
    <property type="entry name" value="EAL"/>
    <property type="match status" value="1"/>
</dbReference>
<protein>
    <recommendedName>
        <fullName evidence="5">Diguanylate cyclase</fullName>
    </recommendedName>
</protein>
<dbReference type="PROSITE" id="PS50887">
    <property type="entry name" value="GGDEF"/>
    <property type="match status" value="1"/>
</dbReference>
<organism evidence="3 4">
    <name type="scientific">Deinococcus aquiradiocola</name>
    <dbReference type="NCBI Taxonomy" id="393059"/>
    <lineage>
        <taxon>Bacteria</taxon>
        <taxon>Thermotogati</taxon>
        <taxon>Deinococcota</taxon>
        <taxon>Deinococci</taxon>
        <taxon>Deinococcales</taxon>
        <taxon>Deinococcaceae</taxon>
        <taxon>Deinococcus</taxon>
    </lineage>
</organism>
<dbReference type="SMART" id="SM00267">
    <property type="entry name" value="GGDEF"/>
    <property type="match status" value="1"/>
</dbReference>
<proteinExistence type="predicted"/>
<dbReference type="EMBL" id="BMOE01000003">
    <property type="protein sequence ID" value="GGJ68754.1"/>
    <property type="molecule type" value="Genomic_DNA"/>
</dbReference>
<dbReference type="RefSeq" id="WP_188961339.1">
    <property type="nucleotide sequence ID" value="NZ_BMOE01000003.1"/>
</dbReference>
<dbReference type="InterPro" id="IPR001633">
    <property type="entry name" value="EAL_dom"/>
</dbReference>
<dbReference type="SUPFAM" id="SSF141868">
    <property type="entry name" value="EAL domain-like"/>
    <property type="match status" value="1"/>
</dbReference>
<dbReference type="SUPFAM" id="SSF48452">
    <property type="entry name" value="TPR-like"/>
    <property type="match status" value="2"/>
</dbReference>
<feature type="domain" description="GGDEF" evidence="2">
    <location>
        <begin position="400"/>
        <end position="530"/>
    </location>
</feature>
<dbReference type="InterPro" id="IPR029787">
    <property type="entry name" value="Nucleotide_cyclase"/>
</dbReference>
<reference evidence="3" key="1">
    <citation type="journal article" date="2014" name="Int. J. Syst. Evol. Microbiol.">
        <title>Complete genome sequence of Corynebacterium casei LMG S-19264T (=DSM 44701T), isolated from a smear-ripened cheese.</title>
        <authorList>
            <consortium name="US DOE Joint Genome Institute (JGI-PGF)"/>
            <person name="Walter F."/>
            <person name="Albersmeier A."/>
            <person name="Kalinowski J."/>
            <person name="Ruckert C."/>
        </authorList>
    </citation>
    <scope>NUCLEOTIDE SEQUENCE</scope>
    <source>
        <strain evidence="3">JCM 14371</strain>
    </source>
</reference>
<dbReference type="InterPro" id="IPR035919">
    <property type="entry name" value="EAL_sf"/>
</dbReference>
<sequence length="805" mass="88656">MPPDPKLPLLPERVAQERYDEAWRLLEHGHFADAQATFEHLLTHDLDRRIQADVRSGLAGTLHLQGRSMQALSELHRALALREELQDDMAVASTYNNLGILSLELGNLALAAEHLENARVLLSGQPDHPLFVPLLCNLARTHLDHGDLGRAEQYAREGLALVGGPPDRQSVALHLNLAESLLGQGELQEARAHLHSACQGAGRIEAQDLLMRARHGTALALEQEGRLEAAITVMDEVLLLARDAQDNAVEILCTLGLARLELQAGRPASALDHARAALRTCWQAGRRLMELETHDLLCRILSSLGEHVLALEHVGEARQLERELRNDDNEQRLMILNMRHDVERVKHDRAAAWHATHLAETKIREQLAELQRLALYDTLTGLPNRTLLTDRLRQWVGTGRPVTVGLLNLKRFRQINLTYGQASGDALLAHVAMLLSTSLQDGETASRPGGAEFLLLMHSGDGPAAVAARVQAALERTPMNLDGREYWPEMALGLATFPDDSMNTETLLKHADLALHHALTTDARWALFHPDLTSGTMTFERELQTATREQQWELHHQPQIHAGTGHVLGVEALLRWRHPVRGLVPPAEFIPALEDSNLIVEVGAWVLTEACRQIAPLGDLRVSVNVSARQFLNGASLIGAVQGALRDSGLPASRLELELTESQVMRNPEYAVGVLQALRALGVRVSIDDFGTGHSSFAYLRQFPLDALKIDRAFVRELAGDRRDRAIVETIAHLAHGLGLEVVAEGIETERQAEITREIGVDLLQGYLFGRPLPLADLKAYLNRCPGEDSAPVAATDSPAEPPRP</sequence>
<reference evidence="3" key="2">
    <citation type="submission" date="2020-09" db="EMBL/GenBank/DDBJ databases">
        <authorList>
            <person name="Sun Q."/>
            <person name="Ohkuma M."/>
        </authorList>
    </citation>
    <scope>NUCLEOTIDE SEQUENCE</scope>
    <source>
        <strain evidence="3">JCM 14371</strain>
    </source>
</reference>
<dbReference type="Pfam" id="PF07721">
    <property type="entry name" value="TPR_4"/>
    <property type="match status" value="2"/>
</dbReference>
<dbReference type="Gene3D" id="3.30.70.270">
    <property type="match status" value="1"/>
</dbReference>
<dbReference type="SUPFAM" id="SSF55073">
    <property type="entry name" value="Nucleotide cyclase"/>
    <property type="match status" value="1"/>
</dbReference>
<dbReference type="GO" id="GO:0042802">
    <property type="term" value="F:identical protein binding"/>
    <property type="evidence" value="ECO:0007669"/>
    <property type="project" value="InterPro"/>
</dbReference>
<dbReference type="InterPro" id="IPR011717">
    <property type="entry name" value="TPR-4"/>
</dbReference>
<dbReference type="Gene3D" id="3.20.20.450">
    <property type="entry name" value="EAL domain"/>
    <property type="match status" value="1"/>
</dbReference>
<evidence type="ECO:0000259" key="1">
    <source>
        <dbReference type="PROSITE" id="PS50883"/>
    </source>
</evidence>
<evidence type="ECO:0000313" key="4">
    <source>
        <dbReference type="Proteomes" id="UP000635726"/>
    </source>
</evidence>
<comment type="caution">
    <text evidence="3">The sequence shown here is derived from an EMBL/GenBank/DDBJ whole genome shotgun (WGS) entry which is preliminary data.</text>
</comment>
<dbReference type="NCBIfam" id="TIGR00254">
    <property type="entry name" value="GGDEF"/>
    <property type="match status" value="1"/>
</dbReference>
<feature type="domain" description="EAL" evidence="1">
    <location>
        <begin position="536"/>
        <end position="786"/>
    </location>
</feature>
<evidence type="ECO:0000313" key="3">
    <source>
        <dbReference type="EMBL" id="GGJ68754.1"/>
    </source>
</evidence>
<accession>A0A917PAK4</accession>
<dbReference type="CDD" id="cd01948">
    <property type="entry name" value="EAL"/>
    <property type="match status" value="1"/>
</dbReference>
<dbReference type="InterPro" id="IPR000160">
    <property type="entry name" value="GGDEF_dom"/>
</dbReference>
<dbReference type="Gene3D" id="1.25.40.10">
    <property type="entry name" value="Tetratricopeptide repeat domain"/>
    <property type="match status" value="3"/>
</dbReference>
<dbReference type="SMART" id="SM00052">
    <property type="entry name" value="EAL"/>
    <property type="match status" value="1"/>
</dbReference>
<dbReference type="CDD" id="cd01949">
    <property type="entry name" value="GGDEF"/>
    <property type="match status" value="1"/>
</dbReference>
<keyword evidence="4" id="KW-1185">Reference proteome</keyword>
<evidence type="ECO:0000259" key="2">
    <source>
        <dbReference type="PROSITE" id="PS50887"/>
    </source>
</evidence>
<dbReference type="InterPro" id="IPR019734">
    <property type="entry name" value="TPR_rpt"/>
</dbReference>
<dbReference type="Proteomes" id="UP000635726">
    <property type="component" value="Unassembled WGS sequence"/>
</dbReference>
<dbReference type="PROSITE" id="PS50883">
    <property type="entry name" value="EAL"/>
    <property type="match status" value="1"/>
</dbReference>
<dbReference type="GO" id="GO:0071111">
    <property type="term" value="F:cyclic-guanylate-specific phosphodiesterase activity"/>
    <property type="evidence" value="ECO:0007669"/>
    <property type="project" value="InterPro"/>
</dbReference>
<dbReference type="PANTHER" id="PTHR33121:SF70">
    <property type="entry name" value="SIGNALING PROTEIN YKOW"/>
    <property type="match status" value="1"/>
</dbReference>
<dbReference type="InterPro" id="IPR050706">
    <property type="entry name" value="Cyclic-di-GMP_PDE-like"/>
</dbReference>
<dbReference type="SMART" id="SM00028">
    <property type="entry name" value="TPR"/>
    <property type="match status" value="5"/>
</dbReference>
<evidence type="ECO:0008006" key="5">
    <source>
        <dbReference type="Google" id="ProtNLM"/>
    </source>
</evidence>